<dbReference type="Proteomes" id="UP000009081">
    <property type="component" value="Plasmid megaplasmid"/>
</dbReference>
<keyword evidence="1" id="KW-0614">Plasmid</keyword>
<dbReference type="AlphaFoldDB" id="C5B3X0"/>
<sequence length="115" mass="12236">MTLVVLNRSAPAVGLQPEVRLVGWQIFRLPSGDHHFCGLHADRSKGFGRVSTAIVSFDAATRIGTTASGRRYVLEGEPGADPAVDGIRVLWLEANGLDPAEIGPVDPVDIGQVLH</sequence>
<dbReference type="RefSeq" id="WP_012753637.1">
    <property type="nucleotide sequence ID" value="NC_012811.1"/>
</dbReference>
<geneLocation type="plasmid" evidence="1 2">
    <name>megaplasmid</name>
</geneLocation>
<evidence type="ECO:0000313" key="1">
    <source>
        <dbReference type="EMBL" id="ACS43152.1"/>
    </source>
</evidence>
<name>C5B3X0_METEA</name>
<organism evidence="1 2">
    <name type="scientific">Methylorubrum extorquens (strain ATCC 14718 / DSM 1338 / JCM 2805 / NCIMB 9133 / AM1)</name>
    <name type="common">Methylobacterium extorquens</name>
    <dbReference type="NCBI Taxonomy" id="272630"/>
    <lineage>
        <taxon>Bacteria</taxon>
        <taxon>Pseudomonadati</taxon>
        <taxon>Pseudomonadota</taxon>
        <taxon>Alphaproteobacteria</taxon>
        <taxon>Hyphomicrobiales</taxon>
        <taxon>Methylobacteriaceae</taxon>
        <taxon>Methylorubrum</taxon>
    </lineage>
</organism>
<dbReference type="HOGENOM" id="CLU_2106066_0_0_5"/>
<proteinExistence type="predicted"/>
<protein>
    <submittedName>
        <fullName evidence="1">Uncharacterized protein</fullName>
    </submittedName>
</protein>
<dbReference type="OrthoDB" id="8902190at2"/>
<accession>C5B3X0</accession>
<dbReference type="EMBL" id="CP001511">
    <property type="protein sequence ID" value="ACS43152.1"/>
    <property type="molecule type" value="Genomic_DNA"/>
</dbReference>
<reference evidence="1 2" key="1">
    <citation type="journal article" date="2009" name="PLoS ONE">
        <title>Methylobacterium genome sequences: a reference blueprint to investigate microbial metabolism of C1 compounds from natural and industrial sources.</title>
        <authorList>
            <person name="Vuilleumier S."/>
            <person name="Chistoserdova L."/>
            <person name="Lee M.-C."/>
            <person name="Bringel F."/>
            <person name="Lajus A."/>
            <person name="Zhou Y."/>
            <person name="Gourion B."/>
            <person name="Barbe V."/>
            <person name="Chang J."/>
            <person name="Cruveiller S."/>
            <person name="Dossat C."/>
            <person name="Gillett W."/>
            <person name="Gruffaz C."/>
            <person name="Haugen E."/>
            <person name="Hourcade E."/>
            <person name="Levy R."/>
            <person name="Mangenot S."/>
            <person name="Muller E."/>
            <person name="Nadalig T."/>
            <person name="Pagni M."/>
            <person name="Penny C."/>
            <person name="Peyraud R."/>
            <person name="Robinson D.G."/>
            <person name="Roche D."/>
            <person name="Rouy Z."/>
            <person name="Saenampechek C."/>
            <person name="Salvignol G."/>
            <person name="Vallenet D."/>
            <person name="Wu Z."/>
            <person name="Marx C.J."/>
            <person name="Vorholt J.A."/>
            <person name="Olson M.V."/>
            <person name="Kaul R."/>
            <person name="Weissenbach J."/>
            <person name="Medigue C."/>
            <person name="Lidstrom M.E."/>
        </authorList>
    </citation>
    <scope>NUCLEOTIDE SEQUENCE [LARGE SCALE GENOMIC DNA]</scope>
    <source>
        <strain evidence="2">ATCC 14718 / DSM 1338 / JCM 2805 / NCIMB 9133 / AM1</strain>
    </source>
</reference>
<dbReference type="KEGG" id="mea:Mex_2p0258"/>
<evidence type="ECO:0000313" key="2">
    <source>
        <dbReference type="Proteomes" id="UP000009081"/>
    </source>
</evidence>
<keyword evidence="2" id="KW-1185">Reference proteome</keyword>
<gene>
    <name evidence="1" type="ordered locus">MexAM1_META2p0258</name>
</gene>